<comment type="subcellular location">
    <subcellularLocation>
        <location evidence="1">Endomembrane system</location>
        <topology evidence="1">Multi-pass membrane protein</topology>
    </subcellularLocation>
</comment>
<dbReference type="Proteomes" id="UP000028302">
    <property type="component" value="Unassembled WGS sequence"/>
</dbReference>
<evidence type="ECO:0000256" key="5">
    <source>
        <dbReference type="SAM" id="MobiDB-lite"/>
    </source>
</evidence>
<evidence type="ECO:0000256" key="2">
    <source>
        <dbReference type="ARBA" id="ARBA00022692"/>
    </source>
</evidence>
<keyword evidence="4 6" id="KW-0472">Membrane</keyword>
<accession>A0A084IHX5</accession>
<proteinExistence type="predicted"/>
<dbReference type="EMBL" id="APNK01000033">
    <property type="protein sequence ID" value="KEZ76309.1"/>
    <property type="molecule type" value="Genomic_DNA"/>
</dbReference>
<feature type="transmembrane region" description="Helical" evidence="6">
    <location>
        <begin position="131"/>
        <end position="148"/>
    </location>
</feature>
<dbReference type="InterPro" id="IPR007318">
    <property type="entry name" value="Phopholipid_MeTrfase"/>
</dbReference>
<evidence type="ECO:0000256" key="3">
    <source>
        <dbReference type="ARBA" id="ARBA00022989"/>
    </source>
</evidence>
<evidence type="ECO:0000256" key="4">
    <source>
        <dbReference type="ARBA" id="ARBA00023136"/>
    </source>
</evidence>
<dbReference type="STRING" id="1304275.C41B8_15570"/>
<gene>
    <name evidence="7" type="ORF">C41B8_15570</name>
</gene>
<evidence type="ECO:0000313" key="8">
    <source>
        <dbReference type="Proteomes" id="UP000028302"/>
    </source>
</evidence>
<keyword evidence="3 6" id="KW-1133">Transmembrane helix</keyword>
<dbReference type="GO" id="GO:0012505">
    <property type="term" value="C:endomembrane system"/>
    <property type="evidence" value="ECO:0007669"/>
    <property type="project" value="UniProtKB-SubCell"/>
</dbReference>
<dbReference type="AlphaFoldDB" id="A0A084IHX5"/>
<keyword evidence="7" id="KW-0489">Methyltransferase</keyword>
<sequence>MVDANRDTTPPLDGRPAGGEAPRIYPDEHSIQNADLLTRLRSRRITPRLLLAYAAALGLLLFAAPWAPSYALGCVVVLSGLALRIWTFGHLRKNQNVITTGPYAHTRNPAYVGSALVMTGLFIAAGNPYDYRGLAIWMAGIVALYVFFKHYMPRKYRREYGKLRKLFGPAVDEHAAHVPDFFPRLTPWRSGDTQRFSWACVRANHEWVWPLAGILALIIIGLG</sequence>
<protein>
    <submittedName>
        <fullName evidence="7">Protein-S-isoprenylcysteine methyltransferase</fullName>
    </submittedName>
</protein>
<keyword evidence="2 6" id="KW-0812">Transmembrane</keyword>
<dbReference type="OrthoDB" id="5293276at2"/>
<keyword evidence="8" id="KW-1185">Reference proteome</keyword>
<dbReference type="Gene3D" id="1.20.120.1630">
    <property type="match status" value="1"/>
</dbReference>
<organism evidence="7 8">
    <name type="scientific">Salinisphaera hydrothermalis (strain C41B8)</name>
    <dbReference type="NCBI Taxonomy" id="1304275"/>
    <lineage>
        <taxon>Bacteria</taxon>
        <taxon>Pseudomonadati</taxon>
        <taxon>Pseudomonadota</taxon>
        <taxon>Gammaproteobacteria</taxon>
        <taxon>Salinisphaerales</taxon>
        <taxon>Salinisphaeraceae</taxon>
        <taxon>Salinisphaera</taxon>
    </lineage>
</organism>
<reference evidence="7 8" key="1">
    <citation type="submission" date="2013-03" db="EMBL/GenBank/DDBJ databases">
        <title>Salinisphaera hydrothermalis C41B8 Genome Sequencing.</title>
        <authorList>
            <person name="Li C."/>
            <person name="Lai Q."/>
            <person name="Shao Z."/>
        </authorList>
    </citation>
    <scope>NUCLEOTIDE SEQUENCE [LARGE SCALE GENOMIC DNA]</scope>
    <source>
        <strain evidence="7 8">C41B8</strain>
    </source>
</reference>
<feature type="region of interest" description="Disordered" evidence="5">
    <location>
        <begin position="1"/>
        <end position="24"/>
    </location>
</feature>
<evidence type="ECO:0000313" key="7">
    <source>
        <dbReference type="EMBL" id="KEZ76309.1"/>
    </source>
</evidence>
<feature type="transmembrane region" description="Helical" evidence="6">
    <location>
        <begin position="108"/>
        <end position="125"/>
    </location>
</feature>
<dbReference type="GO" id="GO:0008168">
    <property type="term" value="F:methyltransferase activity"/>
    <property type="evidence" value="ECO:0007669"/>
    <property type="project" value="UniProtKB-KW"/>
</dbReference>
<comment type="caution">
    <text evidence="7">The sequence shown here is derived from an EMBL/GenBank/DDBJ whole genome shotgun (WGS) entry which is preliminary data.</text>
</comment>
<name>A0A084IHX5_SALHC</name>
<dbReference type="GO" id="GO:0032259">
    <property type="term" value="P:methylation"/>
    <property type="evidence" value="ECO:0007669"/>
    <property type="project" value="UniProtKB-KW"/>
</dbReference>
<evidence type="ECO:0000256" key="1">
    <source>
        <dbReference type="ARBA" id="ARBA00004127"/>
    </source>
</evidence>
<evidence type="ECO:0000256" key="6">
    <source>
        <dbReference type="SAM" id="Phobius"/>
    </source>
</evidence>
<feature type="transmembrane region" description="Helical" evidence="6">
    <location>
        <begin position="45"/>
        <end position="64"/>
    </location>
</feature>
<dbReference type="Pfam" id="PF04191">
    <property type="entry name" value="PEMT"/>
    <property type="match status" value="1"/>
</dbReference>
<keyword evidence="7" id="KW-0808">Transferase</keyword>
<dbReference type="eggNOG" id="COG2020">
    <property type="taxonomic scope" value="Bacteria"/>
</dbReference>
<dbReference type="RefSeq" id="WP_051883652.1">
    <property type="nucleotide sequence ID" value="NZ_APNK01000033.1"/>
</dbReference>
<feature type="transmembrane region" description="Helical" evidence="6">
    <location>
        <begin position="70"/>
        <end position="87"/>
    </location>
</feature>